<evidence type="ECO:0000256" key="1">
    <source>
        <dbReference type="ARBA" id="ARBA00022598"/>
    </source>
</evidence>
<keyword evidence="12" id="KW-1185">Reference proteome</keyword>
<dbReference type="EMBL" id="CP042430">
    <property type="protein sequence ID" value="QEC47226.1"/>
    <property type="molecule type" value="Genomic_DNA"/>
</dbReference>
<dbReference type="RefSeq" id="WP_146917436.1">
    <property type="nucleotide sequence ID" value="NZ_CP042430.1"/>
</dbReference>
<evidence type="ECO:0000259" key="10">
    <source>
        <dbReference type="PROSITE" id="PS50862"/>
    </source>
</evidence>
<dbReference type="InterPro" id="IPR033729">
    <property type="entry name" value="SerRS_core"/>
</dbReference>
<comment type="pathway">
    <text evidence="6">Aminoacyl-tRNA biosynthesis; selenocysteinyl-tRNA(Sec) biosynthesis; L-seryl-tRNA(Sec) from L-serine and tRNA(Sec): step 1/1.</text>
</comment>
<comment type="catalytic activity">
    <reaction evidence="6">
        <text>tRNA(Sec) + L-serine + ATP = L-seryl-tRNA(Sec) + AMP + diphosphate + H(+)</text>
        <dbReference type="Rhea" id="RHEA:42580"/>
        <dbReference type="Rhea" id="RHEA-COMP:9742"/>
        <dbReference type="Rhea" id="RHEA-COMP:10128"/>
        <dbReference type="ChEBI" id="CHEBI:15378"/>
        <dbReference type="ChEBI" id="CHEBI:30616"/>
        <dbReference type="ChEBI" id="CHEBI:33019"/>
        <dbReference type="ChEBI" id="CHEBI:33384"/>
        <dbReference type="ChEBI" id="CHEBI:78442"/>
        <dbReference type="ChEBI" id="CHEBI:78533"/>
        <dbReference type="ChEBI" id="CHEBI:456215"/>
        <dbReference type="EC" id="6.1.1.11"/>
    </reaction>
</comment>
<proteinExistence type="inferred from homology"/>
<evidence type="ECO:0000256" key="5">
    <source>
        <dbReference type="ARBA" id="ARBA00023146"/>
    </source>
</evidence>
<dbReference type="InterPro" id="IPR002317">
    <property type="entry name" value="Ser-tRNA-ligase_type_1"/>
</dbReference>
<feature type="binding site" evidence="7">
    <location>
        <position position="383"/>
    </location>
    <ligand>
        <name>L-serine</name>
        <dbReference type="ChEBI" id="CHEBI:33384"/>
    </ligand>
</feature>
<evidence type="ECO:0000313" key="11">
    <source>
        <dbReference type="EMBL" id="QEC47226.1"/>
    </source>
</evidence>
<dbReference type="InterPro" id="IPR042103">
    <property type="entry name" value="SerRS_1_N_sf"/>
</dbReference>
<protein>
    <recommendedName>
        <fullName evidence="6">Serine--tRNA ligase</fullName>
        <ecNumber evidence="6">6.1.1.11</ecNumber>
    </recommendedName>
    <alternativeName>
        <fullName evidence="6">Seryl-tRNA synthetase</fullName>
        <shortName evidence="6">SerRS</shortName>
    </alternativeName>
    <alternativeName>
        <fullName evidence="6">Seryl-tRNA(Ser/Sec) synthetase</fullName>
    </alternativeName>
</protein>
<dbReference type="NCBIfam" id="TIGR00414">
    <property type="entry name" value="serS"/>
    <property type="match status" value="1"/>
</dbReference>
<organism evidence="11 12">
    <name type="scientific">Baekduia soli</name>
    <dbReference type="NCBI Taxonomy" id="496014"/>
    <lineage>
        <taxon>Bacteria</taxon>
        <taxon>Bacillati</taxon>
        <taxon>Actinomycetota</taxon>
        <taxon>Thermoleophilia</taxon>
        <taxon>Solirubrobacterales</taxon>
        <taxon>Baekduiaceae</taxon>
        <taxon>Baekduia</taxon>
    </lineage>
</organism>
<dbReference type="Pfam" id="PF00587">
    <property type="entry name" value="tRNA-synt_2b"/>
    <property type="match status" value="1"/>
</dbReference>
<dbReference type="SUPFAM" id="SSF46589">
    <property type="entry name" value="tRNA-binding arm"/>
    <property type="match status" value="1"/>
</dbReference>
<reference evidence="11 12" key="1">
    <citation type="journal article" date="2018" name="J. Microbiol.">
        <title>Baekduia soli gen. nov., sp. nov., a novel bacterium isolated from the soil of Baekdu Mountain and proposal of a novel family name, Baekduiaceae fam. nov.</title>
        <authorList>
            <person name="An D.S."/>
            <person name="Siddiqi M.Z."/>
            <person name="Kim K.H."/>
            <person name="Yu H.S."/>
            <person name="Im W.T."/>
        </authorList>
    </citation>
    <scope>NUCLEOTIDE SEQUENCE [LARGE SCALE GENOMIC DNA]</scope>
    <source>
        <strain evidence="11 12">BR7-21</strain>
    </source>
</reference>
<keyword evidence="4 6" id="KW-0648">Protein biosynthesis</keyword>
<dbReference type="InterPro" id="IPR002314">
    <property type="entry name" value="aa-tRNA-synt_IIb"/>
</dbReference>
<dbReference type="GO" id="GO:0016260">
    <property type="term" value="P:selenocysteine biosynthetic process"/>
    <property type="evidence" value="ECO:0007669"/>
    <property type="project" value="UniProtKB-UniRule"/>
</dbReference>
<keyword evidence="2 6" id="KW-0547">Nucleotide-binding</keyword>
<name>A0A5B8U2I7_9ACTN</name>
<feature type="binding site" evidence="7">
    <location>
        <position position="255"/>
    </location>
    <ligand>
        <name>L-serine</name>
        <dbReference type="ChEBI" id="CHEBI:33384"/>
    </ligand>
</feature>
<feature type="binding site" evidence="6 8">
    <location>
        <begin position="342"/>
        <end position="345"/>
    </location>
    <ligand>
        <name>ATP</name>
        <dbReference type="ChEBI" id="CHEBI:30616"/>
    </ligand>
</feature>
<comment type="subcellular location">
    <subcellularLocation>
        <location evidence="6">Cytoplasm</location>
    </subcellularLocation>
</comment>
<dbReference type="EC" id="6.1.1.11" evidence="6"/>
<comment type="similarity">
    <text evidence="6">Belongs to the class-II aminoacyl-tRNA synthetase family. Type-1 seryl-tRNA synthetase subfamily.</text>
</comment>
<dbReference type="GO" id="GO:0004828">
    <property type="term" value="F:serine-tRNA ligase activity"/>
    <property type="evidence" value="ECO:0007669"/>
    <property type="project" value="UniProtKB-UniRule"/>
</dbReference>
<feature type="binding site" evidence="6">
    <location>
        <position position="271"/>
    </location>
    <ligand>
        <name>ATP</name>
        <dbReference type="ChEBI" id="CHEBI:30616"/>
    </ligand>
</feature>
<accession>A0A5B8U2I7</accession>
<dbReference type="GO" id="GO:0005524">
    <property type="term" value="F:ATP binding"/>
    <property type="evidence" value="ECO:0007669"/>
    <property type="project" value="UniProtKB-UniRule"/>
</dbReference>
<evidence type="ECO:0000256" key="8">
    <source>
        <dbReference type="PIRSR" id="PIRSR001529-2"/>
    </source>
</evidence>
<comment type="catalytic activity">
    <reaction evidence="6">
        <text>tRNA(Ser) + L-serine + ATP = L-seryl-tRNA(Ser) + AMP + diphosphate + H(+)</text>
        <dbReference type="Rhea" id="RHEA:12292"/>
        <dbReference type="Rhea" id="RHEA-COMP:9669"/>
        <dbReference type="Rhea" id="RHEA-COMP:9703"/>
        <dbReference type="ChEBI" id="CHEBI:15378"/>
        <dbReference type="ChEBI" id="CHEBI:30616"/>
        <dbReference type="ChEBI" id="CHEBI:33019"/>
        <dbReference type="ChEBI" id="CHEBI:33384"/>
        <dbReference type="ChEBI" id="CHEBI:78442"/>
        <dbReference type="ChEBI" id="CHEBI:78533"/>
        <dbReference type="ChEBI" id="CHEBI:456215"/>
        <dbReference type="EC" id="6.1.1.11"/>
    </reaction>
</comment>
<evidence type="ECO:0000256" key="6">
    <source>
        <dbReference type="HAMAP-Rule" id="MF_00176"/>
    </source>
</evidence>
<evidence type="ECO:0000256" key="9">
    <source>
        <dbReference type="SAM" id="Coils"/>
    </source>
</evidence>
<keyword evidence="6" id="KW-0963">Cytoplasm</keyword>
<dbReference type="InterPro" id="IPR045864">
    <property type="entry name" value="aa-tRNA-synth_II/BPL/LPL"/>
</dbReference>
<dbReference type="AlphaFoldDB" id="A0A5B8U2I7"/>
<dbReference type="PROSITE" id="PS50862">
    <property type="entry name" value="AA_TRNA_LIGASE_II"/>
    <property type="match status" value="1"/>
</dbReference>
<dbReference type="Gene3D" id="1.10.287.40">
    <property type="entry name" value="Serine-tRNA synthetase, tRNA binding domain"/>
    <property type="match status" value="1"/>
</dbReference>
<feature type="binding site" evidence="6 7">
    <location>
        <position position="278"/>
    </location>
    <ligand>
        <name>L-serine</name>
        <dbReference type="ChEBI" id="CHEBI:33384"/>
    </ligand>
</feature>
<evidence type="ECO:0000256" key="4">
    <source>
        <dbReference type="ARBA" id="ARBA00022917"/>
    </source>
</evidence>
<gene>
    <name evidence="6 11" type="primary">serS</name>
    <name evidence="11" type="ORF">FSW04_06215</name>
</gene>
<comment type="domain">
    <text evidence="6">Consists of two distinct domains, a catalytic core and a N-terminal extension that is involved in tRNA binding.</text>
</comment>
<dbReference type="CDD" id="cd00770">
    <property type="entry name" value="SerRS_core"/>
    <property type="match status" value="1"/>
</dbReference>
<dbReference type="KEGG" id="bsol:FSW04_06215"/>
<dbReference type="GO" id="GO:0005737">
    <property type="term" value="C:cytoplasm"/>
    <property type="evidence" value="ECO:0007669"/>
    <property type="project" value="UniProtKB-SubCell"/>
</dbReference>
<feature type="site" description="Important for serine binding" evidence="7">
    <location>
        <position position="385"/>
    </location>
</feature>
<dbReference type="PRINTS" id="PR00981">
    <property type="entry name" value="TRNASYNTHSER"/>
</dbReference>
<dbReference type="HAMAP" id="MF_00176">
    <property type="entry name" value="Ser_tRNA_synth_type1"/>
    <property type="match status" value="1"/>
</dbReference>
<keyword evidence="9" id="KW-0175">Coiled coil</keyword>
<dbReference type="PIRSF" id="PIRSF001529">
    <property type="entry name" value="Ser-tRNA-synth_IIa"/>
    <property type="match status" value="1"/>
</dbReference>
<dbReference type="PANTHER" id="PTHR11778">
    <property type="entry name" value="SERYL-TRNA SYNTHETASE"/>
    <property type="match status" value="1"/>
</dbReference>
<comment type="function">
    <text evidence="6">Catalyzes the attachment of serine to tRNA(Ser). Is also able to aminoacylate tRNA(Sec) with serine, to form the misacylated tRNA L-seryl-tRNA(Sec), which will be further converted into selenocysteinyl-tRNA(Sec).</text>
</comment>
<feature type="coiled-coil region" evidence="9">
    <location>
        <begin position="46"/>
        <end position="97"/>
    </location>
</feature>
<dbReference type="SUPFAM" id="SSF55681">
    <property type="entry name" value="Class II aaRS and biotin synthetases"/>
    <property type="match status" value="1"/>
</dbReference>
<feature type="binding site" evidence="6">
    <location>
        <begin position="224"/>
        <end position="226"/>
    </location>
    <ligand>
        <name>L-serine</name>
        <dbReference type="ChEBI" id="CHEBI:33384"/>
    </ligand>
</feature>
<feature type="binding site" evidence="6 8">
    <location>
        <begin position="255"/>
        <end position="257"/>
    </location>
    <ligand>
        <name>ATP</name>
        <dbReference type="ChEBI" id="CHEBI:30616"/>
    </ligand>
</feature>
<dbReference type="UniPathway" id="UPA00906">
    <property type="reaction ID" value="UER00895"/>
</dbReference>
<evidence type="ECO:0000256" key="2">
    <source>
        <dbReference type="ARBA" id="ARBA00022741"/>
    </source>
</evidence>
<keyword evidence="1 6" id="KW-0436">Ligase</keyword>
<evidence type="ECO:0000313" key="12">
    <source>
        <dbReference type="Proteomes" id="UP000321805"/>
    </source>
</evidence>
<dbReference type="GO" id="GO:0006434">
    <property type="term" value="P:seryl-tRNA aminoacylation"/>
    <property type="evidence" value="ECO:0007669"/>
    <property type="project" value="UniProtKB-UniRule"/>
</dbReference>
<dbReference type="InterPro" id="IPR015866">
    <property type="entry name" value="Ser-tRNA-synth_1_N"/>
</dbReference>
<dbReference type="Pfam" id="PF02403">
    <property type="entry name" value="Seryl_tRNA_N"/>
    <property type="match status" value="1"/>
</dbReference>
<evidence type="ECO:0000256" key="7">
    <source>
        <dbReference type="PIRSR" id="PIRSR001529-1"/>
    </source>
</evidence>
<comment type="subunit">
    <text evidence="6">Homodimer. The tRNA molecule binds across the dimer.</text>
</comment>
<feature type="domain" description="Aminoacyl-transfer RNA synthetases class-II family profile" evidence="10">
    <location>
        <begin position="171"/>
        <end position="410"/>
    </location>
</feature>
<feature type="binding site" evidence="8">
    <location>
        <begin position="271"/>
        <end position="274"/>
    </location>
    <ligand>
        <name>ATP</name>
        <dbReference type="ChEBI" id="CHEBI:30616"/>
    </ligand>
</feature>
<dbReference type="InterPro" id="IPR006195">
    <property type="entry name" value="aa-tRNA-synth_II"/>
</dbReference>
<dbReference type="InterPro" id="IPR010978">
    <property type="entry name" value="tRNA-bd_arm"/>
</dbReference>
<dbReference type="Proteomes" id="UP000321805">
    <property type="component" value="Chromosome"/>
</dbReference>
<dbReference type="OrthoDB" id="9804647at2"/>
<evidence type="ECO:0000256" key="3">
    <source>
        <dbReference type="ARBA" id="ARBA00022840"/>
    </source>
</evidence>
<keyword evidence="5 6" id="KW-0030">Aminoacyl-tRNA synthetase</keyword>
<feature type="binding site" evidence="6">
    <location>
        <position position="385"/>
    </location>
    <ligand>
        <name>L-serine</name>
        <dbReference type="ChEBI" id="CHEBI:33384"/>
    </ligand>
</feature>
<dbReference type="Gene3D" id="3.30.930.10">
    <property type="entry name" value="Bira Bifunctional Protein, Domain 2"/>
    <property type="match status" value="1"/>
</dbReference>
<keyword evidence="3 6" id="KW-0067">ATP-binding</keyword>
<sequence length="426" mass="46646">MLDLRLIRRDPDAARAALARRGDSEPARLDQVLALDARRREILPSLEALRARQNEANQAIAAAKQSGEGADEAIARMREVAGEAKALTEELAAVEAELTPALALLPNLPDETAATEDTVLRTVGEPWVPGFAVRDHLELAGDRIDAERGARLSGSRFAYLRGAVARLELALVSWAMDTLGAHGFEPVIPPVLVREQALYGTGFLPDTEQQIYRLADDDLYLVGTSEVALASLHAGEILETGELPRRYAGFSTCFRREAGAAGRDTRGIFRVHQFDKVEMFSFVEPDASRDEHEFLLAREEEILQALGIPYRVVNIAVDDLGASAAKKYDCEAWLPSQGRYRELTSTSNTTDYQARRLEIRHRDSTTREAGARPPRPETVHTLNGTAVAVGRTLIALLENGQQEDGSVVIPEALRAYGMPDVLLPAP</sequence>
<feature type="binding site" evidence="7">
    <location>
        <position position="224"/>
    </location>
    <ligand>
        <name>L-serine</name>
        <dbReference type="ChEBI" id="CHEBI:33384"/>
    </ligand>
</feature>